<evidence type="ECO:0000256" key="1">
    <source>
        <dbReference type="ARBA" id="ARBA00004141"/>
    </source>
</evidence>
<evidence type="ECO:0000256" key="6">
    <source>
        <dbReference type="SAM" id="Phobius"/>
    </source>
</evidence>
<evidence type="ECO:0000313" key="8">
    <source>
        <dbReference type="Proteomes" id="UP001189429"/>
    </source>
</evidence>
<feature type="transmembrane region" description="Helical" evidence="6">
    <location>
        <begin position="471"/>
        <end position="493"/>
    </location>
</feature>
<dbReference type="InterPro" id="IPR003689">
    <property type="entry name" value="ZIP"/>
</dbReference>
<feature type="transmembrane region" description="Helical" evidence="6">
    <location>
        <begin position="284"/>
        <end position="308"/>
    </location>
</feature>
<feature type="transmembrane region" description="Helical" evidence="6">
    <location>
        <begin position="439"/>
        <end position="459"/>
    </location>
</feature>
<evidence type="ECO:0000256" key="2">
    <source>
        <dbReference type="ARBA" id="ARBA00022692"/>
    </source>
</evidence>
<feature type="region of interest" description="Disordered" evidence="5">
    <location>
        <begin position="316"/>
        <end position="341"/>
    </location>
</feature>
<evidence type="ECO:0000256" key="3">
    <source>
        <dbReference type="ARBA" id="ARBA00022989"/>
    </source>
</evidence>
<keyword evidence="3 6" id="KW-1133">Transmembrane helix</keyword>
<feature type="transmembrane region" description="Helical" evidence="6">
    <location>
        <begin position="20"/>
        <end position="40"/>
    </location>
</feature>
<keyword evidence="4 6" id="KW-0472">Membrane</keyword>
<evidence type="ECO:0000313" key="7">
    <source>
        <dbReference type="EMBL" id="CAK0864490.1"/>
    </source>
</evidence>
<proteinExistence type="predicted"/>
<sequence>MLVEKLLLMDVPGLAFLEVPIMPIGYLLLSTFWIFVKVLVPTIVVKIFEEVMGLTVVEVLESTILVTTFALVPTFMETLFMEKTAVEKQVPTVVEKIFVEVLELAVVKVPEPTFGESTFVLVPTVVESIFPETTVVEVLVPRVVATTTFGLVPTIFGKFFVEVLEPTVVAILEPPSAETTFALVTTVVEKVFAKTTATFVEMTFVELTLNVLVAPPSCQPTIILESLRRAMAFALSLAAGVMATISAEMLWPHWHEMLSPQDDHGHDHDHDHQGGAGTWWLRPALFFGGALVTLLLCKCGDAAVVAYIRRSAPPDGDADAPANATGPPEQAAGTPKDASRPEAHGKWRLAVLLFASLTLHNFPEGLAVAVSALSGVRLGAAVCIAVAFHNIPEGIAIAVSTYDATGSRARAVLVSLASGLSEPLGALCAVALLQQGGATPALLDGLLTAVAGVMCYVALAELLPEAVETRCWASICLGFLSGAAVMVLTHHILDMAFETEAH</sequence>
<evidence type="ECO:0000256" key="4">
    <source>
        <dbReference type="ARBA" id="ARBA00023136"/>
    </source>
</evidence>
<name>A0ABN9UWG9_9DINO</name>
<feature type="compositionally biased region" description="Low complexity" evidence="5">
    <location>
        <begin position="316"/>
        <end position="328"/>
    </location>
</feature>
<evidence type="ECO:0000256" key="5">
    <source>
        <dbReference type="SAM" id="MobiDB-lite"/>
    </source>
</evidence>
<comment type="subcellular location">
    <subcellularLocation>
        <location evidence="1">Membrane</location>
        <topology evidence="1">Multi-pass membrane protein</topology>
    </subcellularLocation>
</comment>
<dbReference type="PANTHER" id="PTHR11040:SF205">
    <property type="entry name" value="ZINC TRANSPORTER ZUPT"/>
    <property type="match status" value="1"/>
</dbReference>
<dbReference type="EMBL" id="CAUYUJ010016371">
    <property type="protein sequence ID" value="CAK0864490.1"/>
    <property type="molecule type" value="Genomic_DNA"/>
</dbReference>
<gene>
    <name evidence="7" type="ORF">PCOR1329_LOCUS52371</name>
</gene>
<dbReference type="Proteomes" id="UP001189429">
    <property type="component" value="Unassembled WGS sequence"/>
</dbReference>
<keyword evidence="2 6" id="KW-0812">Transmembrane</keyword>
<organism evidence="7 8">
    <name type="scientific">Prorocentrum cordatum</name>
    <dbReference type="NCBI Taxonomy" id="2364126"/>
    <lineage>
        <taxon>Eukaryota</taxon>
        <taxon>Sar</taxon>
        <taxon>Alveolata</taxon>
        <taxon>Dinophyceae</taxon>
        <taxon>Prorocentrales</taxon>
        <taxon>Prorocentraceae</taxon>
        <taxon>Prorocentrum</taxon>
    </lineage>
</organism>
<feature type="transmembrane region" description="Helical" evidence="6">
    <location>
        <begin position="230"/>
        <end position="251"/>
    </location>
</feature>
<accession>A0ABN9UWG9</accession>
<dbReference type="PANTHER" id="PTHR11040">
    <property type="entry name" value="ZINC/IRON TRANSPORTER"/>
    <property type="match status" value="1"/>
</dbReference>
<comment type="caution">
    <text evidence="7">The sequence shown here is derived from an EMBL/GenBank/DDBJ whole genome shotgun (WGS) entry which is preliminary data.</text>
</comment>
<reference evidence="7" key="1">
    <citation type="submission" date="2023-10" db="EMBL/GenBank/DDBJ databases">
        <authorList>
            <person name="Chen Y."/>
            <person name="Shah S."/>
            <person name="Dougan E. K."/>
            <person name="Thang M."/>
            <person name="Chan C."/>
        </authorList>
    </citation>
    <scope>NUCLEOTIDE SEQUENCE [LARGE SCALE GENOMIC DNA]</scope>
</reference>
<dbReference type="Pfam" id="PF02535">
    <property type="entry name" value="Zip"/>
    <property type="match status" value="1"/>
</dbReference>
<feature type="transmembrane region" description="Helical" evidence="6">
    <location>
        <begin position="411"/>
        <end position="433"/>
    </location>
</feature>
<keyword evidence="8" id="KW-1185">Reference proteome</keyword>
<protein>
    <submittedName>
        <fullName evidence="7">Uncharacterized protein</fullName>
    </submittedName>
</protein>